<organism evidence="12 13">
    <name type="scientific">Saccoglossus kowalevskii</name>
    <name type="common">Acorn worm</name>
    <dbReference type="NCBI Taxonomy" id="10224"/>
    <lineage>
        <taxon>Eukaryota</taxon>
        <taxon>Metazoa</taxon>
        <taxon>Hemichordata</taxon>
        <taxon>Enteropneusta</taxon>
        <taxon>Harrimaniidae</taxon>
        <taxon>Saccoglossus</taxon>
    </lineage>
</organism>
<keyword evidence="8" id="KW-0472">Membrane</keyword>
<proteinExistence type="inferred from homology"/>
<name>A0ABM0M5H4_SACKO</name>
<keyword evidence="3" id="KW-0328">Glycosyltransferase</keyword>
<evidence type="ECO:0000256" key="5">
    <source>
        <dbReference type="ARBA" id="ARBA00022692"/>
    </source>
</evidence>
<evidence type="ECO:0000256" key="9">
    <source>
        <dbReference type="ARBA" id="ARBA00023180"/>
    </source>
</evidence>
<evidence type="ECO:0000256" key="1">
    <source>
        <dbReference type="ARBA" id="ARBA00004606"/>
    </source>
</evidence>
<comment type="subcellular location">
    <subcellularLocation>
        <location evidence="1">Membrane</location>
        <topology evidence="1">Single-pass type II membrane protein</topology>
    </subcellularLocation>
</comment>
<evidence type="ECO:0000256" key="2">
    <source>
        <dbReference type="ARBA" id="ARBA00004922"/>
    </source>
</evidence>
<sequence length="193" mass="22267">MNIVRAELVCQKELLLKHKSWKYYLNVCGQDFPLKTNLEIVRILQLYGGKNDIQTSAQVNELRAKFVYVEDDKSIWNTWVFKSDPRPTAIRRIRKGSLFVALTRQFVFFLQNSKISKDWFNWLNDTYVPDESFTQTLARLPNAPGGPNNQESPEMLTRYVVWNYGARPRPKCDGAAPSRTITFGSGGSQLEIE</sequence>
<evidence type="ECO:0000256" key="3">
    <source>
        <dbReference type="ARBA" id="ARBA00022676"/>
    </source>
</evidence>
<comment type="pathway">
    <text evidence="2">Protein modification; protein glycosylation.</text>
</comment>
<gene>
    <name evidence="13" type="primary">LOC102810130</name>
</gene>
<keyword evidence="9" id="KW-0325">Glycoprotein</keyword>
<evidence type="ECO:0000256" key="7">
    <source>
        <dbReference type="ARBA" id="ARBA00022989"/>
    </source>
</evidence>
<reference evidence="13" key="1">
    <citation type="submission" date="2025-08" db="UniProtKB">
        <authorList>
            <consortium name="RefSeq"/>
        </authorList>
    </citation>
    <scope>IDENTIFICATION</scope>
    <source>
        <tissue evidence="13">Testes</tissue>
    </source>
</reference>
<dbReference type="Pfam" id="PF02485">
    <property type="entry name" value="Branch"/>
    <property type="match status" value="1"/>
</dbReference>
<dbReference type="PANTHER" id="PTHR19297:SF185">
    <property type="entry name" value="BETA-1,3-GALACTOSYL-O-GLYCOSYL-GLYCOPROTEIN BETA-1,6-N-ACETYLGLUCOSAMINYLTRANSFERASE 3"/>
    <property type="match status" value="1"/>
</dbReference>
<keyword evidence="4" id="KW-0808">Transferase</keyword>
<comment type="similarity">
    <text evidence="10">Belongs to the glycosyltransferase 14 family.</text>
</comment>
<accession>A0ABM0M5H4</accession>
<dbReference type="InterPro" id="IPR003406">
    <property type="entry name" value="Glyco_trans_14"/>
</dbReference>
<evidence type="ECO:0000256" key="6">
    <source>
        <dbReference type="ARBA" id="ARBA00022968"/>
    </source>
</evidence>
<evidence type="ECO:0000313" key="12">
    <source>
        <dbReference type="Proteomes" id="UP000694865"/>
    </source>
</evidence>
<evidence type="ECO:0000256" key="11">
    <source>
        <dbReference type="SAM" id="MobiDB-lite"/>
    </source>
</evidence>
<dbReference type="RefSeq" id="XP_006815265.1">
    <property type="nucleotide sequence ID" value="XM_006815202.1"/>
</dbReference>
<dbReference type="Proteomes" id="UP000694865">
    <property type="component" value="Unplaced"/>
</dbReference>
<feature type="region of interest" description="Disordered" evidence="11">
    <location>
        <begin position="173"/>
        <end position="193"/>
    </location>
</feature>
<keyword evidence="6" id="KW-0735">Signal-anchor</keyword>
<dbReference type="GeneID" id="102810130"/>
<evidence type="ECO:0000313" key="13">
    <source>
        <dbReference type="RefSeq" id="XP_006815265.1"/>
    </source>
</evidence>
<protein>
    <submittedName>
        <fullName evidence="13">Beta-1,3-galactosyl-O-glycosyl-glycoprotein beta-1,6-N-acetylglucosaminyltransferase 4-like</fullName>
    </submittedName>
</protein>
<evidence type="ECO:0000256" key="8">
    <source>
        <dbReference type="ARBA" id="ARBA00023136"/>
    </source>
</evidence>
<keyword evidence="7" id="KW-1133">Transmembrane helix</keyword>
<evidence type="ECO:0000256" key="4">
    <source>
        <dbReference type="ARBA" id="ARBA00022679"/>
    </source>
</evidence>
<keyword evidence="5" id="KW-0812">Transmembrane</keyword>
<dbReference type="PANTHER" id="PTHR19297">
    <property type="entry name" value="GLYCOSYLTRANSFERASE 14 FAMILY MEMBER"/>
    <property type="match status" value="1"/>
</dbReference>
<evidence type="ECO:0000256" key="10">
    <source>
        <dbReference type="ARBA" id="ARBA00038150"/>
    </source>
</evidence>
<keyword evidence="12" id="KW-1185">Reference proteome</keyword>